<name>A0A5B9W723_9BACT</name>
<evidence type="ECO:0000313" key="2">
    <source>
        <dbReference type="Proteomes" id="UP000324233"/>
    </source>
</evidence>
<keyword evidence="2" id="KW-1185">Reference proteome</keyword>
<evidence type="ECO:0000313" key="1">
    <source>
        <dbReference type="EMBL" id="QEH36466.1"/>
    </source>
</evidence>
<dbReference type="AlphaFoldDB" id="A0A5B9W723"/>
<sequence length="878" mass="98053">MSQVEDFLGETVAKVVGDLIDRHHPGIRIQNVTNFNPETFLKQIDADPRPRVAVAGASVQELARKTSFPAKLLTSDLSEATEWRNDPEVTQSVVVIALGEEERLGSFHRFTEIRDRDIYLEICRLAEETLCPNKVQIDWWSVLRKVDVMRQVSVFRLASYYLYLKSKSKQVPEASRAGLFHLGLLPSKEFFEHASPAQLLRNYQANRQLTNRIEILSNADRDRLNRGVEAASEEDKPGLRSILGKVLKYNRSGGDNDRAVLLAEDVKALFEAKKKVEKPKSSRSIPIERAGIDAILGGDDDELTQLGEKLRDTIKNFEENETPNVALDLTNRSEQATARIPPLLVRVLARTISADLFGGKFSSPNSETLEAALDDLDNADFTPFSSQGEKSCQGLLKRIVEAKLLEPEVYGMWEAFAKARATLAEQAVPIAISPMVALASDKKLLAAGKKYLDSYQDLMAAIRDRYETMSTQSAKGARHLCAQLLVLDTILFETAGGVRAILSPLHPLHLWKFVRLAEQLRDERKTLSDDYKQVLGDSAEKLPNFVTALFVPEGLASNLSPLVLPESHQIATLPCYQQENPHYAGTEGQDRLLRILRKFLVLYPHAKKSMRVCLVDPPDFPGLMEQVANQIANEDLPLDGMHLSVYRTLDRTVTLGNEDQQLEAIAGIFAAENNPRFVLNVYQARTTYQDILNELRQDPVHLLAIFDPSRSQVGQFVSRDTGFIHPLVLPKEFQYDPYEDQLVITPAATGDLFDLYYSLQNRLNNSLTGSHFGISSSLGPGFPSAGELLKHSTWLVLGDRLMDSLPLNGGHMISFEPGLRRDIIVLSESLTKFERAFGYYLRKVNLDPTDEALRELIASSAELVGEGLLGLIRPDGDD</sequence>
<reference evidence="1 2" key="1">
    <citation type="submission" date="2019-08" db="EMBL/GenBank/DDBJ databases">
        <title>Deep-cultivation of Planctomycetes and their phenomic and genomic characterization uncovers novel biology.</title>
        <authorList>
            <person name="Wiegand S."/>
            <person name="Jogler M."/>
            <person name="Boedeker C."/>
            <person name="Pinto D."/>
            <person name="Vollmers J."/>
            <person name="Rivas-Marin E."/>
            <person name="Kohn T."/>
            <person name="Peeters S.H."/>
            <person name="Heuer A."/>
            <person name="Rast P."/>
            <person name="Oberbeckmann S."/>
            <person name="Bunk B."/>
            <person name="Jeske O."/>
            <person name="Meyerdierks A."/>
            <person name="Storesund J.E."/>
            <person name="Kallscheuer N."/>
            <person name="Luecker S."/>
            <person name="Lage O.M."/>
            <person name="Pohl T."/>
            <person name="Merkel B.J."/>
            <person name="Hornburger P."/>
            <person name="Mueller R.-W."/>
            <person name="Bruemmer F."/>
            <person name="Labrenz M."/>
            <person name="Spormann A.M."/>
            <person name="Op den Camp H."/>
            <person name="Overmann J."/>
            <person name="Amann R."/>
            <person name="Jetten M.S.M."/>
            <person name="Mascher T."/>
            <person name="Medema M.H."/>
            <person name="Devos D.P."/>
            <person name="Kaster A.-K."/>
            <person name="Ovreas L."/>
            <person name="Rohde M."/>
            <person name="Galperin M.Y."/>
            <person name="Jogler C."/>
        </authorList>
    </citation>
    <scope>NUCLEOTIDE SEQUENCE [LARGE SCALE GENOMIC DNA]</scope>
    <source>
        <strain evidence="1 2">OJF2</strain>
    </source>
</reference>
<dbReference type="Proteomes" id="UP000324233">
    <property type="component" value="Chromosome"/>
</dbReference>
<dbReference type="KEGG" id="agv:OJF2_50300"/>
<gene>
    <name evidence="1" type="ORF">OJF2_50300</name>
</gene>
<protein>
    <submittedName>
        <fullName evidence="1">Uncharacterized protein</fullName>
    </submittedName>
</protein>
<dbReference type="EMBL" id="CP042997">
    <property type="protein sequence ID" value="QEH36466.1"/>
    <property type="molecule type" value="Genomic_DNA"/>
</dbReference>
<proteinExistence type="predicted"/>
<accession>A0A5B9W723</accession>
<organism evidence="1 2">
    <name type="scientific">Aquisphaera giovannonii</name>
    <dbReference type="NCBI Taxonomy" id="406548"/>
    <lineage>
        <taxon>Bacteria</taxon>
        <taxon>Pseudomonadati</taxon>
        <taxon>Planctomycetota</taxon>
        <taxon>Planctomycetia</taxon>
        <taxon>Isosphaerales</taxon>
        <taxon>Isosphaeraceae</taxon>
        <taxon>Aquisphaera</taxon>
    </lineage>
</organism>
<dbReference type="RefSeq" id="WP_148596151.1">
    <property type="nucleotide sequence ID" value="NZ_CP042997.1"/>
</dbReference>
<dbReference type="OrthoDB" id="9807790at2"/>